<evidence type="ECO:0000259" key="1">
    <source>
        <dbReference type="Pfam" id="PF12697"/>
    </source>
</evidence>
<protein>
    <submittedName>
        <fullName evidence="2">Esterase/lipase/thioesterase family</fullName>
    </submittedName>
</protein>
<proteinExistence type="predicted"/>
<feature type="domain" description="AB hydrolase-1" evidence="1">
    <location>
        <begin position="42"/>
        <end position="278"/>
    </location>
</feature>
<dbReference type="STRING" id="349124.Hhal_1570"/>
<dbReference type="AlphaFoldDB" id="A1WXC2"/>
<dbReference type="InterPro" id="IPR029058">
    <property type="entry name" value="AB_hydrolase_fold"/>
</dbReference>
<accession>A1WXC2</accession>
<reference evidence="2 3" key="2">
    <citation type="journal article" date="2013" name="Stand. Genomic Sci.">
        <title>Complete genome sequence of Halorhodospira halophila SL1.</title>
        <authorList>
            <person name="Challacombe J.F."/>
            <person name="Majid S."/>
            <person name="Deole R."/>
            <person name="Brettin T.S."/>
            <person name="Bruce D."/>
            <person name="Delano S.F."/>
            <person name="Detter J.C."/>
            <person name="Gleasner C.D."/>
            <person name="Han C.S."/>
            <person name="Misra M."/>
            <person name="Reitenga K.G."/>
            <person name="Mikhailova N."/>
            <person name="Woyke T."/>
            <person name="Pitluck S."/>
            <person name="Nolan M."/>
            <person name="Land M.L."/>
            <person name="Saunders E."/>
            <person name="Tapia R."/>
            <person name="Lapidus A."/>
            <person name="Ivanova N."/>
            <person name="Hoff W.D."/>
        </authorList>
    </citation>
    <scope>NUCLEOTIDE SEQUENCE [LARGE SCALE GENOMIC DNA]</scope>
    <source>
        <strain evidence="3">DSM 244 / SL1</strain>
    </source>
</reference>
<dbReference type="RefSeq" id="WP_011814356.1">
    <property type="nucleotide sequence ID" value="NC_008789.1"/>
</dbReference>
<dbReference type="HOGENOM" id="CLU_075730_0_0_6"/>
<dbReference type="InterPro" id="IPR000073">
    <property type="entry name" value="AB_hydrolase_1"/>
</dbReference>
<name>A1WXC2_HALHL</name>
<evidence type="ECO:0000313" key="3">
    <source>
        <dbReference type="Proteomes" id="UP000000647"/>
    </source>
</evidence>
<dbReference type="Gene3D" id="3.40.50.1820">
    <property type="entry name" value="alpha/beta hydrolase"/>
    <property type="match status" value="1"/>
</dbReference>
<dbReference type="Pfam" id="PF12697">
    <property type="entry name" value="Abhydrolase_6"/>
    <property type="match status" value="1"/>
</dbReference>
<keyword evidence="3" id="KW-1185">Reference proteome</keyword>
<dbReference type="OrthoDB" id="249225at2"/>
<reference evidence="3" key="1">
    <citation type="submission" date="2006-12" db="EMBL/GenBank/DDBJ databases">
        <title>Complete sequence of Halorhodospira halophila SL1.</title>
        <authorList>
            <consortium name="US DOE Joint Genome Institute"/>
            <person name="Copeland A."/>
            <person name="Lucas S."/>
            <person name="Lapidus A."/>
            <person name="Barry K."/>
            <person name="Detter J.C."/>
            <person name="Glavina del Rio T."/>
            <person name="Hammon N."/>
            <person name="Israni S."/>
            <person name="Dalin E."/>
            <person name="Tice H."/>
            <person name="Pitluck S."/>
            <person name="Saunders E."/>
            <person name="Brettin T."/>
            <person name="Bruce D."/>
            <person name="Han C."/>
            <person name="Tapia R."/>
            <person name="Schmutz J."/>
            <person name="Larimer F."/>
            <person name="Land M."/>
            <person name="Hauser L."/>
            <person name="Kyrpides N."/>
            <person name="Mikhailova N."/>
            <person name="Hoff W."/>
            <person name="Richardson P."/>
        </authorList>
    </citation>
    <scope>NUCLEOTIDE SEQUENCE [LARGE SCALE GENOMIC DNA]</scope>
    <source>
        <strain evidence="3">DSM 244 / SL1</strain>
    </source>
</reference>
<dbReference type="Proteomes" id="UP000000647">
    <property type="component" value="Chromosome"/>
</dbReference>
<dbReference type="InterPro" id="IPR017531">
    <property type="entry name" value="Hydrolase-1_PEP"/>
</dbReference>
<dbReference type="eggNOG" id="COG1073">
    <property type="taxonomic scope" value="Bacteria"/>
</dbReference>
<dbReference type="SUPFAM" id="SSF53474">
    <property type="entry name" value="alpha/beta-Hydrolases"/>
    <property type="match status" value="1"/>
</dbReference>
<dbReference type="KEGG" id="hha:Hhal_1570"/>
<gene>
    <name evidence="2" type="ordered locus">Hhal_1570</name>
</gene>
<dbReference type="ESTHER" id="halhl-a1wxc2">
    <property type="family name" value="Hydrolase-1_PEP"/>
</dbReference>
<dbReference type="EMBL" id="CP000544">
    <property type="protein sequence ID" value="ABM62334.1"/>
    <property type="molecule type" value="Genomic_DNA"/>
</dbReference>
<sequence length="304" mass="33952">MASATRLACAEALEEATVFRIEGEELPGILHRPLQSAERGLLLVVGGPQYRIGSHRQFLLLARYLAEHGVPVFRFDYRGMGDAGGEQRGYDAVETDIGCAIDEFQRLTPAVREVVVWGLCDAASAALLYASQDRRISGLVLLNPWVRTEAGIASAYLRHYYWRQLFSGDFWMRLLTGRLSLTRSARGLMEKVAVVLRANARRGHWPEGQSAGLAPGDPLPVRMAAGWRRFDGPILLVLSGDDLTAAEFVDTATRNDSWLGLLDQERVTTRRLEGADHTFSRAVWRNQVAEWTLQWLEASRRDGC</sequence>
<dbReference type="NCBIfam" id="TIGR03100">
    <property type="entry name" value="hydr1_PEP"/>
    <property type="match status" value="1"/>
</dbReference>
<evidence type="ECO:0000313" key="2">
    <source>
        <dbReference type="EMBL" id="ABM62334.1"/>
    </source>
</evidence>
<organism evidence="2 3">
    <name type="scientific">Halorhodospira halophila (strain DSM 244 / SL1)</name>
    <name type="common">Ectothiorhodospira halophila (strain DSM 244 / SL1)</name>
    <dbReference type="NCBI Taxonomy" id="349124"/>
    <lineage>
        <taxon>Bacteria</taxon>
        <taxon>Pseudomonadati</taxon>
        <taxon>Pseudomonadota</taxon>
        <taxon>Gammaproteobacteria</taxon>
        <taxon>Chromatiales</taxon>
        <taxon>Ectothiorhodospiraceae</taxon>
        <taxon>Halorhodospira</taxon>
    </lineage>
</organism>